<dbReference type="NCBIfam" id="TIGR00639">
    <property type="entry name" value="PurN"/>
    <property type="match status" value="1"/>
</dbReference>
<dbReference type="FunCoup" id="A0A1Z5T2T0">
    <property type="interactions" value="348"/>
</dbReference>
<sequence>MADPTRITVLISGSGSNLQAIINACNTAALPNTKVVRVISDRKDAYGLKRAEAAEIPTKYHGVLPYKKKYPDTSENPQWQEARRAYDADLAQLVLADNPEIIVCAGFMRIVSTAFLDPLKSSNVPIINLHPSLHGDLVGANCIKMAWEEFQAGKRTKTGIMIHYVIAEVDMGEPIVQEEFGMDGLKTLGELEERVHMHEHGLIVRGTKIAIEALKKDGKA</sequence>
<organism evidence="11 12">
    <name type="scientific">Hortaea werneckii EXF-2000</name>
    <dbReference type="NCBI Taxonomy" id="1157616"/>
    <lineage>
        <taxon>Eukaryota</taxon>
        <taxon>Fungi</taxon>
        <taxon>Dikarya</taxon>
        <taxon>Ascomycota</taxon>
        <taxon>Pezizomycotina</taxon>
        <taxon>Dothideomycetes</taxon>
        <taxon>Dothideomycetidae</taxon>
        <taxon>Mycosphaerellales</taxon>
        <taxon>Teratosphaeriaceae</taxon>
        <taxon>Hortaea</taxon>
    </lineage>
</organism>
<dbReference type="InterPro" id="IPR004607">
    <property type="entry name" value="GART"/>
</dbReference>
<dbReference type="STRING" id="1157616.A0A1Z5T2T0"/>
<dbReference type="EMBL" id="MUNK01000142">
    <property type="protein sequence ID" value="OTA30356.1"/>
    <property type="molecule type" value="Genomic_DNA"/>
</dbReference>
<dbReference type="InterPro" id="IPR036477">
    <property type="entry name" value="Formyl_transf_N_sf"/>
</dbReference>
<dbReference type="InterPro" id="IPR002376">
    <property type="entry name" value="Formyl_transf_N"/>
</dbReference>
<dbReference type="Proteomes" id="UP000194280">
    <property type="component" value="Unassembled WGS sequence"/>
</dbReference>
<dbReference type="SUPFAM" id="SSF53328">
    <property type="entry name" value="Formyltransferase"/>
    <property type="match status" value="1"/>
</dbReference>
<dbReference type="InParanoid" id="A0A1Z5T2T0"/>
<evidence type="ECO:0000256" key="7">
    <source>
        <dbReference type="ARBA" id="ARBA00041324"/>
    </source>
</evidence>
<dbReference type="PANTHER" id="PTHR43369">
    <property type="entry name" value="PHOSPHORIBOSYLGLYCINAMIDE FORMYLTRANSFERASE"/>
    <property type="match status" value="1"/>
</dbReference>
<comment type="catalytic activity">
    <reaction evidence="9">
        <text>N(1)-(5-phospho-beta-D-ribosyl)glycinamide + (6R)-10-formyltetrahydrofolate = N(2)-formyl-N(1)-(5-phospho-beta-D-ribosyl)glycinamide + (6S)-5,6,7,8-tetrahydrofolate + H(+)</text>
        <dbReference type="Rhea" id="RHEA:15053"/>
        <dbReference type="ChEBI" id="CHEBI:15378"/>
        <dbReference type="ChEBI" id="CHEBI:57453"/>
        <dbReference type="ChEBI" id="CHEBI:143788"/>
        <dbReference type="ChEBI" id="CHEBI:147286"/>
        <dbReference type="ChEBI" id="CHEBI:195366"/>
        <dbReference type="EC" id="2.1.2.2"/>
    </reaction>
</comment>
<keyword evidence="4" id="KW-0808">Transferase</keyword>
<dbReference type="GO" id="GO:0006189">
    <property type="term" value="P:'de novo' IMP biosynthetic process"/>
    <property type="evidence" value="ECO:0007669"/>
    <property type="project" value="UniProtKB-UniPathway"/>
</dbReference>
<evidence type="ECO:0000256" key="1">
    <source>
        <dbReference type="ARBA" id="ARBA00005054"/>
    </source>
</evidence>
<protein>
    <recommendedName>
        <fullName evidence="3">Phosphoribosylglycinamide formyltransferase</fullName>
        <ecNumber evidence="2">2.1.2.2</ecNumber>
    </recommendedName>
    <alternativeName>
        <fullName evidence="8">5'-phosphoribosylglycinamide transformylase</fullName>
    </alternativeName>
    <alternativeName>
        <fullName evidence="7">GAR transformylase</fullName>
    </alternativeName>
</protein>
<evidence type="ECO:0000256" key="9">
    <source>
        <dbReference type="ARBA" id="ARBA00047664"/>
    </source>
</evidence>
<dbReference type="InterPro" id="IPR001555">
    <property type="entry name" value="GART_AS"/>
</dbReference>
<comment type="pathway">
    <text evidence="1">Purine metabolism; IMP biosynthesis via de novo pathway; N(2)-formyl-N(1)-(5-phospho-D-ribosyl)glycinamide from N(1)-(5-phospho-D-ribosyl)glycinamide (10-formyl THF route): step 1/1.</text>
</comment>
<dbReference type="PANTHER" id="PTHR43369:SF2">
    <property type="entry name" value="PHOSPHORIBOSYLGLYCINAMIDE FORMYLTRANSFERASE"/>
    <property type="match status" value="1"/>
</dbReference>
<dbReference type="Gene3D" id="3.40.50.170">
    <property type="entry name" value="Formyl transferase, N-terminal domain"/>
    <property type="match status" value="1"/>
</dbReference>
<evidence type="ECO:0000313" key="11">
    <source>
        <dbReference type="EMBL" id="OTA30356.1"/>
    </source>
</evidence>
<keyword evidence="5" id="KW-0658">Purine biosynthesis</keyword>
<gene>
    <name evidence="11" type="ORF">BTJ68_09307</name>
</gene>
<dbReference type="FunFam" id="3.40.50.170:FF:000009">
    <property type="entry name" value="Phosphoribosylglycinamide formyltransferase (Eurofung)"/>
    <property type="match status" value="1"/>
</dbReference>
<dbReference type="EC" id="2.1.2.2" evidence="2"/>
<evidence type="ECO:0000256" key="2">
    <source>
        <dbReference type="ARBA" id="ARBA00012254"/>
    </source>
</evidence>
<proteinExistence type="inferred from homology"/>
<feature type="domain" description="Formyl transferase N-terminal" evidence="10">
    <location>
        <begin position="6"/>
        <end position="205"/>
    </location>
</feature>
<accession>A0A1Z5T2T0</accession>
<evidence type="ECO:0000256" key="8">
    <source>
        <dbReference type="ARBA" id="ARBA00041682"/>
    </source>
</evidence>
<evidence type="ECO:0000259" key="10">
    <source>
        <dbReference type="Pfam" id="PF00551"/>
    </source>
</evidence>
<dbReference type="VEuPathDB" id="FungiDB:BTJ68_09307"/>
<keyword evidence="12" id="KW-1185">Reference proteome</keyword>
<evidence type="ECO:0000256" key="5">
    <source>
        <dbReference type="ARBA" id="ARBA00022755"/>
    </source>
</evidence>
<dbReference type="GO" id="GO:0005737">
    <property type="term" value="C:cytoplasm"/>
    <property type="evidence" value="ECO:0007669"/>
    <property type="project" value="TreeGrafter"/>
</dbReference>
<dbReference type="OrthoDB" id="5575075at2759"/>
<dbReference type="UniPathway" id="UPA00074">
    <property type="reaction ID" value="UER00126"/>
</dbReference>
<dbReference type="AlphaFoldDB" id="A0A1Z5T2T0"/>
<comment type="similarity">
    <text evidence="6">Belongs to the GART family.</text>
</comment>
<dbReference type="PROSITE" id="PS00373">
    <property type="entry name" value="GART"/>
    <property type="match status" value="1"/>
</dbReference>
<comment type="caution">
    <text evidence="11">The sequence shown here is derived from an EMBL/GenBank/DDBJ whole genome shotgun (WGS) entry which is preliminary data.</text>
</comment>
<evidence type="ECO:0000256" key="6">
    <source>
        <dbReference type="ARBA" id="ARBA00038440"/>
    </source>
</evidence>
<reference evidence="11 12" key="1">
    <citation type="submission" date="2017-01" db="EMBL/GenBank/DDBJ databases">
        <title>The recent genome duplication of the halophilic yeast Hortaea werneckii: insights from long-read sequencing.</title>
        <authorList>
            <person name="Sinha S."/>
            <person name="Flibotte S."/>
            <person name="Neira M."/>
            <person name="Lenassi M."/>
            <person name="Gostincar C."/>
            <person name="Stajich J.E."/>
            <person name="Nislow C.E."/>
        </authorList>
    </citation>
    <scope>NUCLEOTIDE SEQUENCE [LARGE SCALE GENOMIC DNA]</scope>
    <source>
        <strain evidence="11 12">EXF-2000</strain>
    </source>
</reference>
<dbReference type="GO" id="GO:0004644">
    <property type="term" value="F:phosphoribosylglycinamide formyltransferase activity"/>
    <property type="evidence" value="ECO:0007669"/>
    <property type="project" value="UniProtKB-EC"/>
</dbReference>
<evidence type="ECO:0000256" key="3">
    <source>
        <dbReference type="ARBA" id="ARBA00022076"/>
    </source>
</evidence>
<evidence type="ECO:0000256" key="4">
    <source>
        <dbReference type="ARBA" id="ARBA00022679"/>
    </source>
</evidence>
<evidence type="ECO:0000313" key="12">
    <source>
        <dbReference type="Proteomes" id="UP000194280"/>
    </source>
</evidence>
<dbReference type="Pfam" id="PF00551">
    <property type="entry name" value="Formyl_trans_N"/>
    <property type="match status" value="1"/>
</dbReference>
<name>A0A1Z5T2T0_HORWE</name>